<dbReference type="EMBL" id="RAUE01000022">
    <property type="protein sequence ID" value="MBA0311941.1"/>
    <property type="molecule type" value="Genomic_DNA"/>
</dbReference>
<accession>A0A2J0SQ96</accession>
<evidence type="ECO:0000313" key="1">
    <source>
        <dbReference type="EMBL" id="MBA0311941.1"/>
    </source>
</evidence>
<protein>
    <submittedName>
        <fullName evidence="1">Uncharacterized protein</fullName>
    </submittedName>
</protein>
<gene>
    <name evidence="1" type="ORF">D7Y33_13155</name>
</gene>
<proteinExistence type="predicted"/>
<organism evidence="1 2">
    <name type="scientific">Stenotrophomonas maltophilia</name>
    <name type="common">Pseudomonas maltophilia</name>
    <name type="synonym">Xanthomonas maltophilia</name>
    <dbReference type="NCBI Taxonomy" id="40324"/>
    <lineage>
        <taxon>Bacteria</taxon>
        <taxon>Pseudomonadati</taxon>
        <taxon>Pseudomonadota</taxon>
        <taxon>Gammaproteobacteria</taxon>
        <taxon>Lysobacterales</taxon>
        <taxon>Lysobacteraceae</taxon>
        <taxon>Stenotrophomonas</taxon>
        <taxon>Stenotrophomonas maltophilia group</taxon>
    </lineage>
</organism>
<reference evidence="1" key="2">
    <citation type="journal article" date="2020" name="Front. Microbiol.">
        <title>Genetic Variants of the DSF Quorum Sensing System in Stenotrophomonas maltophilia Influence Virulence and Resistance Phenotypes Among Genotypically Diverse Clinical Isolates.</title>
        <authorList>
            <person name="Yero D."/>
            <person name="Huedo P."/>
            <person name="Conchillo-Sole O."/>
            <person name="Martinez-Servat S."/>
            <person name="Mamat U."/>
            <person name="Coves X."/>
            <person name="Llanas F."/>
            <person name="Roca I."/>
            <person name="Vila J."/>
            <person name="Schaible U.E."/>
            <person name="Daura X."/>
            <person name="Gibert I."/>
        </authorList>
    </citation>
    <scope>NUCLEOTIDE SEQUENCE</scope>
    <source>
        <strain evidence="1">OG156</strain>
    </source>
</reference>
<evidence type="ECO:0000313" key="2">
    <source>
        <dbReference type="Proteomes" id="UP000822271"/>
    </source>
</evidence>
<sequence length="159" mass="17015">MVDETGISSTSDWAVQIGRFSMGLGGIEWAADMLLVLSEGVSKSNDFYDRLVALKASASNLKADLQIEVSGLVDEAQALRMMRNTVLHSTVAVSFYVEAAASAGGCPDLDAGRVMTMTHLNDRRGRQTDIDLAAMTALAALAEELSGRFWAALFKQDAP</sequence>
<comment type="caution">
    <text evidence="1">The sequence shown here is derived from an EMBL/GenBank/DDBJ whole genome shotgun (WGS) entry which is preliminary data.</text>
</comment>
<dbReference type="AlphaFoldDB" id="A0A2J0SQ96"/>
<dbReference type="Proteomes" id="UP000822271">
    <property type="component" value="Unassembled WGS sequence"/>
</dbReference>
<reference evidence="1" key="1">
    <citation type="submission" date="2018-09" db="EMBL/GenBank/DDBJ databases">
        <authorList>
            <person name="Groschel M."/>
            <person name="Kohl T."/>
            <person name="Conchillo-Sole O."/>
            <person name="Mamat U."/>
            <person name="Yero D."/>
            <person name="Niemann S."/>
            <person name="Daura X."/>
            <person name="Gibert I."/>
        </authorList>
    </citation>
    <scope>NUCLEOTIDE SEQUENCE</scope>
    <source>
        <strain evidence="1">OG156</strain>
    </source>
</reference>
<name>A0A2J0SQ96_STEMA</name>
<dbReference type="RefSeq" id="WP_049430179.1">
    <property type="nucleotide sequence ID" value="NZ_CP154630.1"/>
</dbReference>